<keyword evidence="1" id="KW-0812">Transmembrane</keyword>
<name>A0ABP6ZS76_9ACTN</name>
<keyword evidence="3" id="KW-1185">Reference proteome</keyword>
<organism evidence="2 3">
    <name type="scientific">Nonomuraea rosea</name>
    <dbReference type="NCBI Taxonomy" id="638574"/>
    <lineage>
        <taxon>Bacteria</taxon>
        <taxon>Bacillati</taxon>
        <taxon>Actinomycetota</taxon>
        <taxon>Actinomycetes</taxon>
        <taxon>Streptosporangiales</taxon>
        <taxon>Streptosporangiaceae</taxon>
        <taxon>Nonomuraea</taxon>
    </lineage>
</organism>
<keyword evidence="1" id="KW-1133">Transmembrane helix</keyword>
<accession>A0ABP6ZS76</accession>
<reference evidence="3" key="1">
    <citation type="journal article" date="2019" name="Int. J. Syst. Evol. Microbiol.">
        <title>The Global Catalogue of Microorganisms (GCM) 10K type strain sequencing project: providing services to taxonomists for standard genome sequencing and annotation.</title>
        <authorList>
            <consortium name="The Broad Institute Genomics Platform"/>
            <consortium name="The Broad Institute Genome Sequencing Center for Infectious Disease"/>
            <person name="Wu L."/>
            <person name="Ma J."/>
        </authorList>
    </citation>
    <scope>NUCLEOTIDE SEQUENCE [LARGE SCALE GENOMIC DNA]</scope>
    <source>
        <strain evidence="3">JCM 17326</strain>
    </source>
</reference>
<sequence length="128" mass="14126">MKVRYNPLMGWIFLTLGVIVTLLQVWLLLLGAFSPLIIVGLMALGIGGLYLRRTYFRVESQAIVVAALLGPAERRFAIPKDASPRMEGNRIVIDKPGKVQKVPVRKSMAHPADWAAYTATLPRTPGQT</sequence>
<dbReference type="EMBL" id="BAABDQ010000052">
    <property type="protein sequence ID" value="GAA3615197.1"/>
    <property type="molecule type" value="Genomic_DNA"/>
</dbReference>
<evidence type="ECO:0008006" key="4">
    <source>
        <dbReference type="Google" id="ProtNLM"/>
    </source>
</evidence>
<evidence type="ECO:0000313" key="3">
    <source>
        <dbReference type="Proteomes" id="UP001500630"/>
    </source>
</evidence>
<protein>
    <recommendedName>
        <fullName evidence="4">DUF3093 domain-containing protein</fullName>
    </recommendedName>
</protein>
<keyword evidence="1" id="KW-0472">Membrane</keyword>
<feature type="transmembrane region" description="Helical" evidence="1">
    <location>
        <begin position="33"/>
        <end position="51"/>
    </location>
</feature>
<dbReference type="Proteomes" id="UP001500630">
    <property type="component" value="Unassembled WGS sequence"/>
</dbReference>
<proteinExistence type="predicted"/>
<evidence type="ECO:0000313" key="2">
    <source>
        <dbReference type="EMBL" id="GAA3615197.1"/>
    </source>
</evidence>
<gene>
    <name evidence="2" type="ORF">GCM10022419_120550</name>
</gene>
<dbReference type="RefSeq" id="WP_345576967.1">
    <property type="nucleotide sequence ID" value="NZ_BAABDQ010000052.1"/>
</dbReference>
<evidence type="ECO:0000256" key="1">
    <source>
        <dbReference type="SAM" id="Phobius"/>
    </source>
</evidence>
<feature type="transmembrane region" description="Helical" evidence="1">
    <location>
        <begin position="7"/>
        <end position="27"/>
    </location>
</feature>
<comment type="caution">
    <text evidence="2">The sequence shown here is derived from an EMBL/GenBank/DDBJ whole genome shotgun (WGS) entry which is preliminary data.</text>
</comment>